<sequence>ICHPGFSTRQVEGLQGKGLIWRKVAFHFPPLFVRSVLGSGAWRFQRDLGGMKSPILGPGFGIGQETDCTGVCRPLERVRTRVLGSTPAAKSQQGSTPADRSQEGSIWKTGVRQESGGLHLGEVEAKSSKGLPEA</sequence>
<comment type="caution">
    <text evidence="2">The sequence shown here is derived from an EMBL/GenBank/DDBJ whole genome shotgun (WGS) entry which is preliminary data.</text>
</comment>
<evidence type="ECO:0000256" key="1">
    <source>
        <dbReference type="SAM" id="MobiDB-lite"/>
    </source>
</evidence>
<gene>
    <name evidence="2" type="ORF">SPARVUS_LOCUS3530665</name>
</gene>
<dbReference type="EMBL" id="CATNWA010005698">
    <property type="protein sequence ID" value="CAI9550606.1"/>
    <property type="molecule type" value="Genomic_DNA"/>
</dbReference>
<reference evidence="2" key="1">
    <citation type="submission" date="2023-05" db="EMBL/GenBank/DDBJ databases">
        <authorList>
            <person name="Stuckert A."/>
        </authorList>
    </citation>
    <scope>NUCLEOTIDE SEQUENCE</scope>
</reference>
<keyword evidence="3" id="KW-1185">Reference proteome</keyword>
<evidence type="ECO:0000313" key="2">
    <source>
        <dbReference type="EMBL" id="CAI9550606.1"/>
    </source>
</evidence>
<protein>
    <submittedName>
        <fullName evidence="2">Uncharacterized protein</fullName>
    </submittedName>
</protein>
<accession>A0ABN9BTP2</accession>
<feature type="non-terminal residue" evidence="2">
    <location>
        <position position="134"/>
    </location>
</feature>
<feature type="non-terminal residue" evidence="2">
    <location>
        <position position="1"/>
    </location>
</feature>
<dbReference type="Proteomes" id="UP001162483">
    <property type="component" value="Unassembled WGS sequence"/>
</dbReference>
<feature type="compositionally biased region" description="Polar residues" evidence="1">
    <location>
        <begin position="88"/>
        <end position="99"/>
    </location>
</feature>
<organism evidence="2 3">
    <name type="scientific">Staurois parvus</name>
    <dbReference type="NCBI Taxonomy" id="386267"/>
    <lineage>
        <taxon>Eukaryota</taxon>
        <taxon>Metazoa</taxon>
        <taxon>Chordata</taxon>
        <taxon>Craniata</taxon>
        <taxon>Vertebrata</taxon>
        <taxon>Euteleostomi</taxon>
        <taxon>Amphibia</taxon>
        <taxon>Batrachia</taxon>
        <taxon>Anura</taxon>
        <taxon>Neobatrachia</taxon>
        <taxon>Ranoidea</taxon>
        <taxon>Ranidae</taxon>
        <taxon>Staurois</taxon>
    </lineage>
</organism>
<feature type="region of interest" description="Disordered" evidence="1">
    <location>
        <begin position="83"/>
        <end position="134"/>
    </location>
</feature>
<name>A0ABN9BTP2_9NEOB</name>
<evidence type="ECO:0000313" key="3">
    <source>
        <dbReference type="Proteomes" id="UP001162483"/>
    </source>
</evidence>
<proteinExistence type="predicted"/>